<keyword evidence="6" id="KW-1185">Reference proteome</keyword>
<evidence type="ECO:0000313" key="6">
    <source>
        <dbReference type="Proteomes" id="UP001152747"/>
    </source>
</evidence>
<dbReference type="InterPro" id="IPR017939">
    <property type="entry name" value="G-Glutamylcylcotransferase"/>
</dbReference>
<feature type="binding site" evidence="4">
    <location>
        <position position="120"/>
    </location>
    <ligand>
        <name>substrate</name>
    </ligand>
</feature>
<organism evidence="5 6">
    <name type="scientific">Caenorhabditis angaria</name>
    <dbReference type="NCBI Taxonomy" id="860376"/>
    <lineage>
        <taxon>Eukaryota</taxon>
        <taxon>Metazoa</taxon>
        <taxon>Ecdysozoa</taxon>
        <taxon>Nematoda</taxon>
        <taxon>Chromadorea</taxon>
        <taxon>Rhabditida</taxon>
        <taxon>Rhabditina</taxon>
        <taxon>Rhabditomorpha</taxon>
        <taxon>Rhabditoidea</taxon>
        <taxon>Rhabditidae</taxon>
        <taxon>Peloderinae</taxon>
        <taxon>Caenorhabditis</taxon>
    </lineage>
</organism>
<dbReference type="SUPFAM" id="SSF110857">
    <property type="entry name" value="Gamma-glutamyl cyclotransferase-like"/>
    <property type="match status" value="1"/>
</dbReference>
<dbReference type="EMBL" id="CANHGI010000002">
    <property type="protein sequence ID" value="CAI5442274.1"/>
    <property type="molecule type" value="Genomic_DNA"/>
</dbReference>
<evidence type="ECO:0000313" key="5">
    <source>
        <dbReference type="EMBL" id="CAI5442274.1"/>
    </source>
</evidence>
<dbReference type="Pfam" id="PF13772">
    <property type="entry name" value="AIG2_2"/>
    <property type="match status" value="1"/>
</dbReference>
<comment type="caution">
    <text evidence="5">The sequence shown here is derived from an EMBL/GenBank/DDBJ whole genome shotgun (WGS) entry which is preliminary data.</text>
</comment>
<protein>
    <recommendedName>
        <fullName evidence="1">gamma-glutamylcyclotransferase</fullName>
        <ecNumber evidence="1">4.3.2.9</ecNumber>
    </recommendedName>
</protein>
<evidence type="ECO:0000256" key="4">
    <source>
        <dbReference type="PIRSR" id="PIRSR617939-2"/>
    </source>
</evidence>
<sequence length="169" mass="19607">METFFWYFAYGSNLLAERIHHRQKGAEYFCNGKLENFALRFVHNSSRWQGALATVIETPGNDVWGCVWKIPKEYSESLDKQESGYHRLNVTLQTPEGPITCRTYQFSNLQANFTLPSPHYKLVIVEGGKEHNLPAEYIKNLEEIPDNKFQGKVEVDIPILEKLNRQTEL</sequence>
<dbReference type="Gene3D" id="3.10.490.10">
    <property type="entry name" value="Gamma-glutamyl cyclotransferase-like"/>
    <property type="match status" value="1"/>
</dbReference>
<evidence type="ECO:0000256" key="1">
    <source>
        <dbReference type="ARBA" id="ARBA00012346"/>
    </source>
</evidence>
<name>A0A9P1IBR6_9PELO</name>
<dbReference type="EC" id="4.3.2.9" evidence="1"/>
<dbReference type="InterPro" id="IPR013024">
    <property type="entry name" value="GGCT-like"/>
</dbReference>
<accession>A0A9P1IBR6</accession>
<feature type="active site" description="Proton acceptor" evidence="3">
    <location>
        <position position="82"/>
    </location>
</feature>
<evidence type="ECO:0000256" key="2">
    <source>
        <dbReference type="ARBA" id="ARBA00023239"/>
    </source>
</evidence>
<dbReference type="GO" id="GO:0003839">
    <property type="term" value="F:gamma-glutamylcyclotransferase activity"/>
    <property type="evidence" value="ECO:0007669"/>
    <property type="project" value="UniProtKB-EC"/>
</dbReference>
<dbReference type="CDD" id="cd06661">
    <property type="entry name" value="GGCT_like"/>
    <property type="match status" value="1"/>
</dbReference>
<dbReference type="Proteomes" id="UP001152747">
    <property type="component" value="Unassembled WGS sequence"/>
</dbReference>
<dbReference type="PANTHER" id="PTHR12935">
    <property type="entry name" value="GAMMA-GLUTAMYLCYCLOTRANSFERASE"/>
    <property type="match status" value="1"/>
</dbReference>
<dbReference type="InterPro" id="IPR036568">
    <property type="entry name" value="GGCT-like_sf"/>
</dbReference>
<keyword evidence="2" id="KW-0456">Lyase</keyword>
<dbReference type="PANTHER" id="PTHR12935:SF0">
    <property type="entry name" value="GAMMA-GLUTAMYLCYCLOTRANSFERASE"/>
    <property type="match status" value="1"/>
</dbReference>
<feature type="binding site" evidence="4">
    <location>
        <begin position="7"/>
        <end position="12"/>
    </location>
    <ligand>
        <name>substrate</name>
    </ligand>
</feature>
<dbReference type="AlphaFoldDB" id="A0A9P1IBR6"/>
<dbReference type="OrthoDB" id="2924818at2759"/>
<evidence type="ECO:0000256" key="3">
    <source>
        <dbReference type="PIRSR" id="PIRSR617939-1"/>
    </source>
</evidence>
<proteinExistence type="predicted"/>
<gene>
    <name evidence="5" type="ORF">CAMP_LOCUS4911</name>
</gene>
<reference evidence="5" key="1">
    <citation type="submission" date="2022-11" db="EMBL/GenBank/DDBJ databases">
        <authorList>
            <person name="Kikuchi T."/>
        </authorList>
    </citation>
    <scope>NUCLEOTIDE SEQUENCE</scope>
    <source>
        <strain evidence="5">PS1010</strain>
    </source>
</reference>